<evidence type="ECO:0000259" key="4">
    <source>
        <dbReference type="Pfam" id="PF00210"/>
    </source>
</evidence>
<evidence type="ECO:0000256" key="1">
    <source>
        <dbReference type="ARBA" id="ARBA00009497"/>
    </source>
</evidence>
<dbReference type="Proteomes" id="UP000501812">
    <property type="component" value="Chromosome"/>
</dbReference>
<dbReference type="GO" id="GO:0016722">
    <property type="term" value="F:oxidoreductase activity, acting on metal ions"/>
    <property type="evidence" value="ECO:0007669"/>
    <property type="project" value="InterPro"/>
</dbReference>
<dbReference type="InterPro" id="IPR023188">
    <property type="entry name" value="DPS_DNA-bd_CS"/>
</dbReference>
<dbReference type="PIRSF" id="PIRSF005900">
    <property type="entry name" value="Dps"/>
    <property type="match status" value="1"/>
</dbReference>
<dbReference type="InterPro" id="IPR002177">
    <property type="entry name" value="DPS_DNA-bd"/>
</dbReference>
<dbReference type="InterPro" id="IPR012347">
    <property type="entry name" value="Ferritin-like"/>
</dbReference>
<dbReference type="GO" id="GO:0008199">
    <property type="term" value="F:ferric iron binding"/>
    <property type="evidence" value="ECO:0007669"/>
    <property type="project" value="InterPro"/>
</dbReference>
<dbReference type="PROSITE" id="PS00819">
    <property type="entry name" value="DPS_2"/>
    <property type="match status" value="1"/>
</dbReference>
<evidence type="ECO:0000256" key="2">
    <source>
        <dbReference type="RuleBase" id="RU003875"/>
    </source>
</evidence>
<reference evidence="5 6" key="1">
    <citation type="submission" date="2020-04" db="EMBL/GenBank/DDBJ databases">
        <title>Luteolibacter sp. G-1-1-1 isolated from soil.</title>
        <authorList>
            <person name="Dahal R.H."/>
        </authorList>
    </citation>
    <scope>NUCLEOTIDE SEQUENCE [LARGE SCALE GENOMIC DNA]</scope>
    <source>
        <strain evidence="5 6">G-1-1-1</strain>
    </source>
</reference>
<dbReference type="Gene3D" id="1.20.1260.10">
    <property type="match status" value="1"/>
</dbReference>
<evidence type="ECO:0000256" key="3">
    <source>
        <dbReference type="SAM" id="MobiDB-lite"/>
    </source>
</evidence>
<dbReference type="InterPro" id="IPR008331">
    <property type="entry name" value="Ferritin_DPS_dom"/>
</dbReference>
<proteinExistence type="inferred from homology"/>
<feature type="domain" description="Ferritin/DPS" evidence="4">
    <location>
        <begin position="20"/>
        <end position="159"/>
    </location>
</feature>
<protein>
    <submittedName>
        <fullName evidence="5">DNA starvation/stationary phase protection protein Dps</fullName>
    </submittedName>
</protein>
<dbReference type="PRINTS" id="PR01346">
    <property type="entry name" value="HELNAPAPROT"/>
</dbReference>
<accession>A0A858RJD8</accession>
<keyword evidence="6" id="KW-1185">Reference proteome</keyword>
<dbReference type="RefSeq" id="WP_169455102.1">
    <property type="nucleotide sequence ID" value="NZ_CP051774.1"/>
</dbReference>
<name>A0A858RJD8_9BACT</name>
<dbReference type="InterPro" id="IPR009078">
    <property type="entry name" value="Ferritin-like_SF"/>
</dbReference>
<dbReference type="Pfam" id="PF00210">
    <property type="entry name" value="Ferritin"/>
    <property type="match status" value="1"/>
</dbReference>
<dbReference type="KEGG" id="luo:HHL09_13220"/>
<dbReference type="NCBIfam" id="NF006975">
    <property type="entry name" value="PRK09448.1"/>
    <property type="match status" value="1"/>
</dbReference>
<gene>
    <name evidence="5" type="primary">dps</name>
    <name evidence="5" type="synonym">pexB</name>
    <name evidence="5" type="ORF">HHL09_13220</name>
</gene>
<comment type="similarity">
    <text evidence="1 2">Belongs to the Dps family.</text>
</comment>
<feature type="region of interest" description="Disordered" evidence="3">
    <location>
        <begin position="170"/>
        <end position="189"/>
    </location>
</feature>
<evidence type="ECO:0000313" key="6">
    <source>
        <dbReference type="Proteomes" id="UP000501812"/>
    </source>
</evidence>
<dbReference type="EMBL" id="CP051774">
    <property type="protein sequence ID" value="QJE96701.1"/>
    <property type="molecule type" value="Genomic_DNA"/>
</dbReference>
<dbReference type="PROSITE" id="PS00818">
    <property type="entry name" value="DPS_1"/>
    <property type="match status" value="1"/>
</dbReference>
<dbReference type="SUPFAM" id="SSF47240">
    <property type="entry name" value="Ferritin-like"/>
    <property type="match status" value="1"/>
</dbReference>
<dbReference type="AlphaFoldDB" id="A0A858RJD8"/>
<evidence type="ECO:0000313" key="5">
    <source>
        <dbReference type="EMBL" id="QJE96701.1"/>
    </source>
</evidence>
<dbReference type="PANTHER" id="PTHR42932:SF3">
    <property type="entry name" value="DNA PROTECTION DURING STARVATION PROTEIN"/>
    <property type="match status" value="1"/>
</dbReference>
<organism evidence="5 6">
    <name type="scientific">Luteolibacter luteus</name>
    <dbReference type="NCBI Taxonomy" id="2728835"/>
    <lineage>
        <taxon>Bacteria</taxon>
        <taxon>Pseudomonadati</taxon>
        <taxon>Verrucomicrobiota</taxon>
        <taxon>Verrucomicrobiia</taxon>
        <taxon>Verrucomicrobiales</taxon>
        <taxon>Verrucomicrobiaceae</taxon>
        <taxon>Luteolibacter</taxon>
    </lineage>
</organism>
<dbReference type="CDD" id="cd01043">
    <property type="entry name" value="DPS"/>
    <property type="match status" value="1"/>
</dbReference>
<sequence>MKLRKTRHPLDKQSREKSVALLNDFLVLAIDLRLQVKQAHWNVRGPNFISLHELFDRLAGELEETIDELAERVTALGGRALGTANRIASKTDLDDLPKKATGGAELVALIADRYASVAECAGLAIERAQKVDDEVTADLFIKTAHGLDRALWFLEATLEVAPEPCGCEESCSVPSPESDGVAADMKSGA</sequence>
<dbReference type="PANTHER" id="PTHR42932">
    <property type="entry name" value="GENERAL STRESS PROTEIN 20U"/>
    <property type="match status" value="1"/>
</dbReference>